<organism evidence="1 2">
    <name type="scientific">Thelephora ganbajun</name>
    <name type="common">Ganba fungus</name>
    <dbReference type="NCBI Taxonomy" id="370292"/>
    <lineage>
        <taxon>Eukaryota</taxon>
        <taxon>Fungi</taxon>
        <taxon>Dikarya</taxon>
        <taxon>Basidiomycota</taxon>
        <taxon>Agaricomycotina</taxon>
        <taxon>Agaricomycetes</taxon>
        <taxon>Thelephorales</taxon>
        <taxon>Thelephoraceae</taxon>
        <taxon>Thelephora</taxon>
    </lineage>
</organism>
<reference evidence="1" key="2">
    <citation type="journal article" date="2020" name="Nat. Commun.">
        <title>Large-scale genome sequencing of mycorrhizal fungi provides insights into the early evolution of symbiotic traits.</title>
        <authorList>
            <person name="Miyauchi S."/>
            <person name="Kiss E."/>
            <person name="Kuo A."/>
            <person name="Drula E."/>
            <person name="Kohler A."/>
            <person name="Sanchez-Garcia M."/>
            <person name="Morin E."/>
            <person name="Andreopoulos B."/>
            <person name="Barry K.W."/>
            <person name="Bonito G."/>
            <person name="Buee M."/>
            <person name="Carver A."/>
            <person name="Chen C."/>
            <person name="Cichocki N."/>
            <person name="Clum A."/>
            <person name="Culley D."/>
            <person name="Crous P.W."/>
            <person name="Fauchery L."/>
            <person name="Girlanda M."/>
            <person name="Hayes R.D."/>
            <person name="Keri Z."/>
            <person name="LaButti K."/>
            <person name="Lipzen A."/>
            <person name="Lombard V."/>
            <person name="Magnuson J."/>
            <person name="Maillard F."/>
            <person name="Murat C."/>
            <person name="Nolan M."/>
            <person name="Ohm R.A."/>
            <person name="Pangilinan J."/>
            <person name="Pereira M.F."/>
            <person name="Perotto S."/>
            <person name="Peter M."/>
            <person name="Pfister S."/>
            <person name="Riley R."/>
            <person name="Sitrit Y."/>
            <person name="Stielow J.B."/>
            <person name="Szollosi G."/>
            <person name="Zifcakova L."/>
            <person name="Stursova M."/>
            <person name="Spatafora J.W."/>
            <person name="Tedersoo L."/>
            <person name="Vaario L.M."/>
            <person name="Yamada A."/>
            <person name="Yan M."/>
            <person name="Wang P."/>
            <person name="Xu J."/>
            <person name="Bruns T."/>
            <person name="Baldrian P."/>
            <person name="Vilgalys R."/>
            <person name="Dunand C."/>
            <person name="Henrissat B."/>
            <person name="Grigoriev I.V."/>
            <person name="Hibbett D."/>
            <person name="Nagy L.G."/>
            <person name="Martin F.M."/>
        </authorList>
    </citation>
    <scope>NUCLEOTIDE SEQUENCE</scope>
    <source>
        <strain evidence="1">P2</strain>
    </source>
</reference>
<name>A0ACB6Z224_THEGA</name>
<keyword evidence="2" id="KW-1185">Reference proteome</keyword>
<reference evidence="1" key="1">
    <citation type="submission" date="2019-10" db="EMBL/GenBank/DDBJ databases">
        <authorList>
            <consortium name="DOE Joint Genome Institute"/>
            <person name="Kuo A."/>
            <person name="Miyauchi S."/>
            <person name="Kiss E."/>
            <person name="Drula E."/>
            <person name="Kohler A."/>
            <person name="Sanchez-Garcia M."/>
            <person name="Andreopoulos B."/>
            <person name="Barry K.W."/>
            <person name="Bonito G."/>
            <person name="Buee M."/>
            <person name="Carver A."/>
            <person name="Chen C."/>
            <person name="Cichocki N."/>
            <person name="Clum A."/>
            <person name="Culley D."/>
            <person name="Crous P.W."/>
            <person name="Fauchery L."/>
            <person name="Girlanda M."/>
            <person name="Hayes R."/>
            <person name="Keri Z."/>
            <person name="Labutti K."/>
            <person name="Lipzen A."/>
            <person name="Lombard V."/>
            <person name="Magnuson J."/>
            <person name="Maillard F."/>
            <person name="Morin E."/>
            <person name="Murat C."/>
            <person name="Nolan M."/>
            <person name="Ohm R."/>
            <person name="Pangilinan J."/>
            <person name="Pereira M."/>
            <person name="Perotto S."/>
            <person name="Peter M."/>
            <person name="Riley R."/>
            <person name="Sitrit Y."/>
            <person name="Stielow B."/>
            <person name="Szollosi G."/>
            <person name="Zifcakova L."/>
            <person name="Stursova M."/>
            <person name="Spatafora J.W."/>
            <person name="Tedersoo L."/>
            <person name="Vaario L.-M."/>
            <person name="Yamada A."/>
            <person name="Yan M."/>
            <person name="Wang P."/>
            <person name="Xu J."/>
            <person name="Bruns T."/>
            <person name="Baldrian P."/>
            <person name="Vilgalys R."/>
            <person name="Henrissat B."/>
            <person name="Grigoriev I.V."/>
            <person name="Hibbett D."/>
            <person name="Nagy L.G."/>
            <person name="Martin F.M."/>
        </authorList>
    </citation>
    <scope>NUCLEOTIDE SEQUENCE</scope>
    <source>
        <strain evidence="1">P2</strain>
    </source>
</reference>
<protein>
    <submittedName>
        <fullName evidence="1">Uncharacterized protein</fullName>
    </submittedName>
</protein>
<evidence type="ECO:0000313" key="2">
    <source>
        <dbReference type="Proteomes" id="UP000886501"/>
    </source>
</evidence>
<evidence type="ECO:0000313" key="1">
    <source>
        <dbReference type="EMBL" id="KAF9643425.1"/>
    </source>
</evidence>
<sequence length="317" mass="36484">MVGYIHYRTVQCEFYVPLNMFKDSKHLTQIIHDIIIAIQDLYDRGILHRDISIANIMIAVDGGGRLIDLDLSRDRHEVGARRSVRTGTWQFMSTRLLTTPGKVHELCDDLESLWFVFLYEGLHFVNHNKPRGIKMASIFDHVDVSLTTGTHTGGLGKIHLYDRNSVLMTRVLDFGNKPFTTLISQIYRLFQTLNAYHTAQDNEEDPDDSIVENVRKLESCVEIKRLLGEALNSEGWPVSCDKVQDQYPPSRRLTPKQKETIALSYVNYSLVPPSEPSGAKRKREEEDDPQVLEAKRPKVIKPLWKRIWSKCTFLFKG</sequence>
<dbReference type="EMBL" id="MU118226">
    <property type="protein sequence ID" value="KAF9643425.1"/>
    <property type="molecule type" value="Genomic_DNA"/>
</dbReference>
<dbReference type="Proteomes" id="UP000886501">
    <property type="component" value="Unassembled WGS sequence"/>
</dbReference>
<gene>
    <name evidence="1" type="ORF">BDM02DRAFT_3264101</name>
</gene>
<comment type="caution">
    <text evidence="1">The sequence shown here is derived from an EMBL/GenBank/DDBJ whole genome shotgun (WGS) entry which is preliminary data.</text>
</comment>
<accession>A0ACB6Z224</accession>
<proteinExistence type="predicted"/>